<name>A0ABS8C7V8_9ALTE</name>
<dbReference type="NCBIfam" id="NF047593">
    <property type="entry name" value="IS66_ISAeme5_TnpA"/>
    <property type="match status" value="1"/>
</dbReference>
<sequence length="94" mass="10712">MKRTKEQWLALFAEQAQSGLTQTAFAKRQGIIPTYFNLRKRQLLAHQNDDTGFIELAPQSSPLARHILLRKRDMELQLPAGTDALWLAALLRAL</sequence>
<protein>
    <submittedName>
        <fullName evidence="1">IS66 family insertion sequence element accessory protein TnpB</fullName>
    </submittedName>
</protein>
<reference evidence="1 2" key="1">
    <citation type="submission" date="2021-10" db="EMBL/GenBank/DDBJ databases">
        <title>Alishewanella koreense sp. nov. isolated from seawater of southwestern coast in South Korea and the proposal for the reclassification of Rheinheimera perlucida and Rheinheimera tuosuensis as Arsukibacterium perlucida and Arsukibacterium tuosuensis.</title>
        <authorList>
            <person name="Kim K.H."/>
            <person name="Ruan W."/>
            <person name="Kim K.R."/>
            <person name="Baek J.H."/>
            <person name="Jeon C.O."/>
        </authorList>
    </citation>
    <scope>NUCLEOTIDE SEQUENCE [LARGE SCALE GENOMIC DNA]</scope>
    <source>
        <strain evidence="1 2">16-MA</strain>
    </source>
</reference>
<keyword evidence="2" id="KW-1185">Reference proteome</keyword>
<evidence type="ECO:0000313" key="2">
    <source>
        <dbReference type="Proteomes" id="UP000633814"/>
    </source>
</evidence>
<comment type="caution">
    <text evidence="1">The sequence shown here is derived from an EMBL/GenBank/DDBJ whole genome shotgun (WGS) entry which is preliminary data.</text>
</comment>
<dbReference type="EMBL" id="JAEINI020000034">
    <property type="protein sequence ID" value="MCB5228415.1"/>
    <property type="molecule type" value="Genomic_DNA"/>
</dbReference>
<organism evidence="1 2">
    <name type="scientific">Alishewanella maricola</name>
    <dbReference type="NCBI Taxonomy" id="2795740"/>
    <lineage>
        <taxon>Bacteria</taxon>
        <taxon>Pseudomonadati</taxon>
        <taxon>Pseudomonadota</taxon>
        <taxon>Gammaproteobacteria</taxon>
        <taxon>Alteromonadales</taxon>
        <taxon>Alteromonadaceae</taxon>
        <taxon>Alishewanella</taxon>
    </lineage>
</organism>
<evidence type="ECO:0000313" key="1">
    <source>
        <dbReference type="EMBL" id="MCB5228415.1"/>
    </source>
</evidence>
<dbReference type="RefSeq" id="WP_226752469.1">
    <property type="nucleotide sequence ID" value="NZ_JAEINI020000034.1"/>
</dbReference>
<dbReference type="Proteomes" id="UP000633814">
    <property type="component" value="Unassembled WGS sequence"/>
</dbReference>
<accession>A0ABS8C7V8</accession>
<proteinExistence type="predicted"/>
<gene>
    <name evidence="1" type="ORF">JAO78_016555</name>
</gene>